<keyword evidence="3" id="KW-1003">Cell membrane</keyword>
<dbReference type="Gene3D" id="1.10.3720.10">
    <property type="entry name" value="MetI-like"/>
    <property type="match status" value="1"/>
</dbReference>
<evidence type="ECO:0000256" key="2">
    <source>
        <dbReference type="ARBA" id="ARBA00022448"/>
    </source>
</evidence>
<organism evidence="9 10">
    <name type="scientific">Blastochloris viridis</name>
    <name type="common">Rhodopseudomonas viridis</name>
    <dbReference type="NCBI Taxonomy" id="1079"/>
    <lineage>
        <taxon>Bacteria</taxon>
        <taxon>Pseudomonadati</taxon>
        <taxon>Pseudomonadota</taxon>
        <taxon>Alphaproteobacteria</taxon>
        <taxon>Hyphomicrobiales</taxon>
        <taxon>Blastochloridaceae</taxon>
        <taxon>Blastochloris</taxon>
    </lineage>
</organism>
<evidence type="ECO:0000313" key="10">
    <source>
        <dbReference type="Proteomes" id="UP000320948"/>
    </source>
</evidence>
<evidence type="ECO:0000256" key="1">
    <source>
        <dbReference type="ARBA" id="ARBA00004651"/>
    </source>
</evidence>
<dbReference type="Pfam" id="PF19300">
    <property type="entry name" value="BPD_transp_1_N"/>
    <property type="match status" value="1"/>
</dbReference>
<dbReference type="GO" id="GO:0005886">
    <property type="term" value="C:plasma membrane"/>
    <property type="evidence" value="ECO:0007669"/>
    <property type="project" value="UniProtKB-SubCell"/>
</dbReference>
<dbReference type="Pfam" id="PF00528">
    <property type="entry name" value="BPD_transp_1"/>
    <property type="match status" value="1"/>
</dbReference>
<evidence type="ECO:0000259" key="8">
    <source>
        <dbReference type="PROSITE" id="PS50928"/>
    </source>
</evidence>
<sequence length="301" mass="31984">MNTILHRLAGMVPTLFLVVGLVFMLIHLVPGDPVVALLGDRASPADYMALREALGLNQPLWWQFVSFVGGVFKGDWGVSLISQKPVLGMIWERLPATGVLAAGAMGFALVVGGIAGCAMAFGRKTVRTSVDYISLAAMASPSFVVGPLLIVGVAVGLGILPVSGMQGAASMVLPSVTLGLGLSAVVARMLAESLLEERHKDYVRTVVAKGGEMRRVRWHVVRNALLPTVQIVFLQLGMVLTGAVLTEAVFGWPGLGNLLVEALHQRDYPVIQGCLLLISLVYMLCVLLADVVSALLDPRVR</sequence>
<feature type="transmembrane region" description="Helical" evidence="7">
    <location>
        <begin position="224"/>
        <end position="250"/>
    </location>
</feature>
<dbReference type="InterPro" id="IPR000515">
    <property type="entry name" value="MetI-like"/>
</dbReference>
<evidence type="ECO:0000256" key="3">
    <source>
        <dbReference type="ARBA" id="ARBA00022475"/>
    </source>
</evidence>
<keyword evidence="5 7" id="KW-1133">Transmembrane helix</keyword>
<dbReference type="PANTHER" id="PTHR43163">
    <property type="entry name" value="DIPEPTIDE TRANSPORT SYSTEM PERMEASE PROTEIN DPPB-RELATED"/>
    <property type="match status" value="1"/>
</dbReference>
<keyword evidence="6 7" id="KW-0472">Membrane</keyword>
<comment type="similarity">
    <text evidence="7">Belongs to the binding-protein-dependent transport system permease family.</text>
</comment>
<feature type="transmembrane region" description="Helical" evidence="7">
    <location>
        <begin position="12"/>
        <end position="29"/>
    </location>
</feature>
<evidence type="ECO:0000256" key="5">
    <source>
        <dbReference type="ARBA" id="ARBA00022989"/>
    </source>
</evidence>
<feature type="transmembrane region" description="Helical" evidence="7">
    <location>
        <begin position="172"/>
        <end position="191"/>
    </location>
</feature>
<dbReference type="InterPro" id="IPR035906">
    <property type="entry name" value="MetI-like_sf"/>
</dbReference>
<accession>A0A6N4RE27</accession>
<dbReference type="CDD" id="cd06261">
    <property type="entry name" value="TM_PBP2"/>
    <property type="match status" value="1"/>
</dbReference>
<gene>
    <name evidence="9" type="ORF">DI628_01295</name>
</gene>
<keyword evidence="4 7" id="KW-0812">Transmembrane</keyword>
<comment type="subcellular location">
    <subcellularLocation>
        <location evidence="1 7">Cell membrane</location>
        <topology evidence="1 7">Multi-pass membrane protein</topology>
    </subcellularLocation>
</comment>
<reference evidence="9 10" key="1">
    <citation type="journal article" date="2017" name="Nat. Commun.">
        <title>In situ click chemistry generation of cyclooxygenase-2 inhibitors.</title>
        <authorList>
            <person name="Bhardwaj A."/>
            <person name="Kaur J."/>
            <person name="Wuest M."/>
            <person name="Wuest F."/>
        </authorList>
    </citation>
    <scope>NUCLEOTIDE SEQUENCE [LARGE SCALE GENOMIC DNA]</scope>
    <source>
        <strain evidence="9">S2_018_000_R2_106</strain>
    </source>
</reference>
<keyword evidence="2 7" id="KW-0813">Transport</keyword>
<evidence type="ECO:0000256" key="7">
    <source>
        <dbReference type="RuleBase" id="RU363032"/>
    </source>
</evidence>
<feature type="transmembrane region" description="Helical" evidence="7">
    <location>
        <begin position="99"/>
        <end position="121"/>
    </location>
</feature>
<feature type="domain" description="ABC transmembrane type-1" evidence="8">
    <location>
        <begin position="94"/>
        <end position="293"/>
    </location>
</feature>
<proteinExistence type="inferred from homology"/>
<feature type="transmembrane region" description="Helical" evidence="7">
    <location>
        <begin position="270"/>
        <end position="296"/>
    </location>
</feature>
<dbReference type="Proteomes" id="UP000320948">
    <property type="component" value="Unassembled WGS sequence"/>
</dbReference>
<evidence type="ECO:0000256" key="6">
    <source>
        <dbReference type="ARBA" id="ARBA00023136"/>
    </source>
</evidence>
<dbReference type="PROSITE" id="PS50928">
    <property type="entry name" value="ABC_TM1"/>
    <property type="match status" value="1"/>
</dbReference>
<evidence type="ECO:0000256" key="4">
    <source>
        <dbReference type="ARBA" id="ARBA00022692"/>
    </source>
</evidence>
<name>A0A6N4RE27_BLAVI</name>
<dbReference type="GO" id="GO:0055085">
    <property type="term" value="P:transmembrane transport"/>
    <property type="evidence" value="ECO:0007669"/>
    <property type="project" value="InterPro"/>
</dbReference>
<dbReference type="PANTHER" id="PTHR43163:SF6">
    <property type="entry name" value="DIPEPTIDE TRANSPORT SYSTEM PERMEASE PROTEIN DPPB-RELATED"/>
    <property type="match status" value="1"/>
</dbReference>
<dbReference type="EMBL" id="VAFM01000001">
    <property type="protein sequence ID" value="TKW61294.1"/>
    <property type="molecule type" value="Genomic_DNA"/>
</dbReference>
<dbReference type="AlphaFoldDB" id="A0A6N4RE27"/>
<dbReference type="SUPFAM" id="SSF161098">
    <property type="entry name" value="MetI-like"/>
    <property type="match status" value="1"/>
</dbReference>
<protein>
    <submittedName>
        <fullName evidence="9">ABC transporter permease</fullName>
    </submittedName>
</protein>
<comment type="caution">
    <text evidence="9">The sequence shown here is derived from an EMBL/GenBank/DDBJ whole genome shotgun (WGS) entry which is preliminary data.</text>
</comment>
<evidence type="ECO:0000313" key="9">
    <source>
        <dbReference type="EMBL" id="TKW61294.1"/>
    </source>
</evidence>
<feature type="transmembrane region" description="Helical" evidence="7">
    <location>
        <begin position="133"/>
        <end position="160"/>
    </location>
</feature>
<dbReference type="InterPro" id="IPR045621">
    <property type="entry name" value="BPD_transp_1_N"/>
</dbReference>